<protein>
    <submittedName>
        <fullName evidence="2">Uncharacterized protein</fullName>
    </submittedName>
</protein>
<dbReference type="OrthoDB" id="3698337at2"/>
<dbReference type="Proteomes" id="UP000093053">
    <property type="component" value="Chromosome"/>
</dbReference>
<keyword evidence="3" id="KW-1185">Reference proteome</keyword>
<feature type="transmembrane region" description="Helical" evidence="1">
    <location>
        <begin position="119"/>
        <end position="135"/>
    </location>
</feature>
<evidence type="ECO:0000313" key="3">
    <source>
        <dbReference type="Proteomes" id="UP000093053"/>
    </source>
</evidence>
<feature type="transmembrane region" description="Helical" evidence="1">
    <location>
        <begin position="62"/>
        <end position="85"/>
    </location>
</feature>
<gene>
    <name evidence="2" type="ORF">BBK82_16875</name>
</gene>
<feature type="transmembrane region" description="Helical" evidence="1">
    <location>
        <begin position="12"/>
        <end position="36"/>
    </location>
</feature>
<dbReference type="AlphaFoldDB" id="A0A1B2HIC1"/>
<keyword evidence="1" id="KW-0472">Membrane</keyword>
<sequence length="147" mass="16104">MTSPKQTGAPGTITAGFWLVVVGMAFVVLTSLFLWVNRQVLIDTQVRANTNPEFTAQEIADLVPTVLLVALAVNVLLTALAVFFGNRVRQGSRRGRTSLFITLMIALFFQLFVDNLLGLVAVVVAVGGLAMLFFRQSTEYLTREQVL</sequence>
<keyword evidence="1" id="KW-1133">Transmembrane helix</keyword>
<dbReference type="EMBL" id="CP016793">
    <property type="protein sequence ID" value="ANZ37474.1"/>
    <property type="molecule type" value="Genomic_DNA"/>
</dbReference>
<proteinExistence type="predicted"/>
<dbReference type="STRING" id="1586287.BBK82_16875"/>
<evidence type="ECO:0000256" key="1">
    <source>
        <dbReference type="SAM" id="Phobius"/>
    </source>
</evidence>
<accession>A0A1B2HIC1</accession>
<dbReference type="KEGG" id="led:BBK82_16875"/>
<feature type="transmembrane region" description="Helical" evidence="1">
    <location>
        <begin position="97"/>
        <end position="113"/>
    </location>
</feature>
<reference evidence="2 3" key="1">
    <citation type="submission" date="2016-07" db="EMBL/GenBank/DDBJ databases">
        <title>Complete genome sequence of the Lentzea guizhouensis DHS C013.</title>
        <authorList>
            <person name="Cao C."/>
        </authorList>
    </citation>
    <scope>NUCLEOTIDE SEQUENCE [LARGE SCALE GENOMIC DNA]</scope>
    <source>
        <strain evidence="2 3">DHS C013</strain>
    </source>
</reference>
<evidence type="ECO:0000313" key="2">
    <source>
        <dbReference type="EMBL" id="ANZ37474.1"/>
    </source>
</evidence>
<organism evidence="2 3">
    <name type="scientific">Lentzea guizhouensis</name>
    <dbReference type="NCBI Taxonomy" id="1586287"/>
    <lineage>
        <taxon>Bacteria</taxon>
        <taxon>Bacillati</taxon>
        <taxon>Actinomycetota</taxon>
        <taxon>Actinomycetes</taxon>
        <taxon>Pseudonocardiales</taxon>
        <taxon>Pseudonocardiaceae</taxon>
        <taxon>Lentzea</taxon>
    </lineage>
</organism>
<keyword evidence="1" id="KW-0812">Transmembrane</keyword>
<dbReference type="RefSeq" id="WP_065915864.1">
    <property type="nucleotide sequence ID" value="NZ_CP016793.1"/>
</dbReference>
<name>A0A1B2HIC1_9PSEU</name>